<organism evidence="1 2">
    <name type="scientific">Castilleja foliolosa</name>
    <dbReference type="NCBI Taxonomy" id="1961234"/>
    <lineage>
        <taxon>Eukaryota</taxon>
        <taxon>Viridiplantae</taxon>
        <taxon>Streptophyta</taxon>
        <taxon>Embryophyta</taxon>
        <taxon>Tracheophyta</taxon>
        <taxon>Spermatophyta</taxon>
        <taxon>Magnoliopsida</taxon>
        <taxon>eudicotyledons</taxon>
        <taxon>Gunneridae</taxon>
        <taxon>Pentapetalae</taxon>
        <taxon>asterids</taxon>
        <taxon>lamiids</taxon>
        <taxon>Lamiales</taxon>
        <taxon>Orobanchaceae</taxon>
        <taxon>Pedicularideae</taxon>
        <taxon>Castillejinae</taxon>
        <taxon>Castilleja</taxon>
    </lineage>
</organism>
<name>A0ABD3C7C9_9LAMI</name>
<accession>A0ABD3C7C9</accession>
<protein>
    <submittedName>
        <fullName evidence="1">Uncharacterized protein</fullName>
    </submittedName>
</protein>
<dbReference type="AlphaFoldDB" id="A0ABD3C7C9"/>
<sequence length="71" mass="7860">MATANETPISAAVKVSDDIRPEEYKAVTRFFNRTGAVDEIKAEHNVKDSFSRLVGGVLKVISIGYNIKIYD</sequence>
<evidence type="ECO:0000313" key="1">
    <source>
        <dbReference type="EMBL" id="KAL3625686.1"/>
    </source>
</evidence>
<gene>
    <name evidence="1" type="ORF">CASFOL_030215</name>
</gene>
<dbReference type="EMBL" id="JAVIJP010000048">
    <property type="protein sequence ID" value="KAL3625686.1"/>
    <property type="molecule type" value="Genomic_DNA"/>
</dbReference>
<proteinExistence type="predicted"/>
<comment type="caution">
    <text evidence="1">The sequence shown here is derived from an EMBL/GenBank/DDBJ whole genome shotgun (WGS) entry which is preliminary data.</text>
</comment>
<keyword evidence="2" id="KW-1185">Reference proteome</keyword>
<dbReference type="Proteomes" id="UP001632038">
    <property type="component" value="Unassembled WGS sequence"/>
</dbReference>
<evidence type="ECO:0000313" key="2">
    <source>
        <dbReference type="Proteomes" id="UP001632038"/>
    </source>
</evidence>
<reference evidence="2" key="1">
    <citation type="journal article" date="2024" name="IScience">
        <title>Strigolactones Initiate the Formation of Haustorium-like Structures in Castilleja.</title>
        <authorList>
            <person name="Buerger M."/>
            <person name="Peterson D."/>
            <person name="Chory J."/>
        </authorList>
    </citation>
    <scope>NUCLEOTIDE SEQUENCE [LARGE SCALE GENOMIC DNA]</scope>
</reference>